<dbReference type="Proteomes" id="UP000763557">
    <property type="component" value="Unassembled WGS sequence"/>
</dbReference>
<comment type="caution">
    <text evidence="1">The sequence shown here is derived from an EMBL/GenBank/DDBJ whole genome shotgun (WGS) entry which is preliminary data.</text>
</comment>
<evidence type="ECO:0000313" key="1">
    <source>
        <dbReference type="EMBL" id="NRN68711.1"/>
    </source>
</evidence>
<gene>
    <name evidence="1" type="ORF">GC106_59570</name>
</gene>
<reference evidence="1 2" key="1">
    <citation type="submission" date="2020-01" db="EMBL/GenBank/DDBJ databases">
        <title>Kibdelosporangium persica a novel Actinomycetes from a hot desert in Iran.</title>
        <authorList>
            <person name="Safaei N."/>
            <person name="Zaburannyi N."/>
            <person name="Mueller R."/>
            <person name="Wink J."/>
        </authorList>
    </citation>
    <scope>NUCLEOTIDE SEQUENCE [LARGE SCALE GENOMIC DNA]</scope>
    <source>
        <strain evidence="1 2">4NS15</strain>
    </source>
</reference>
<sequence length="180" mass="19824">MWTNGEQFLVMDRYFLYAWKGDEAQVDALAELHWSVTATEVGTGMAAVVAIDGTVNDVGWLEVFQNRTGIAIVQALGEPYERALGKALAYPIDGDHVGGDIVPVPSGNMYFFSAVLNGDCVWPKAKPGKAPVHWEPAGVPAPSGLRFDVPRGDYQLQVRWMTQPDEDTCFARWLFCPAFT</sequence>
<dbReference type="EMBL" id="JAAATY010000021">
    <property type="protein sequence ID" value="NRN68711.1"/>
    <property type="molecule type" value="Genomic_DNA"/>
</dbReference>
<proteinExistence type="predicted"/>
<protein>
    <submittedName>
        <fullName evidence="1">Uncharacterized protein</fullName>
    </submittedName>
</protein>
<name>A0ABX2FBG1_9PSEU</name>
<keyword evidence="2" id="KW-1185">Reference proteome</keyword>
<organism evidence="1 2">
    <name type="scientific">Kibdelosporangium persicum</name>
    <dbReference type="NCBI Taxonomy" id="2698649"/>
    <lineage>
        <taxon>Bacteria</taxon>
        <taxon>Bacillati</taxon>
        <taxon>Actinomycetota</taxon>
        <taxon>Actinomycetes</taxon>
        <taxon>Pseudonocardiales</taxon>
        <taxon>Pseudonocardiaceae</taxon>
        <taxon>Kibdelosporangium</taxon>
    </lineage>
</organism>
<dbReference type="RefSeq" id="WP_415830090.1">
    <property type="nucleotide sequence ID" value="NZ_CBCSGW010000006.1"/>
</dbReference>
<accession>A0ABX2FBG1</accession>
<evidence type="ECO:0000313" key="2">
    <source>
        <dbReference type="Proteomes" id="UP000763557"/>
    </source>
</evidence>